<keyword evidence="1" id="KW-1133">Transmembrane helix</keyword>
<keyword evidence="1" id="KW-0472">Membrane</keyword>
<reference evidence="2 3" key="1">
    <citation type="journal article" date="2018" name="Evol. Lett.">
        <title>Horizontal gene cluster transfer increased hallucinogenic mushroom diversity.</title>
        <authorList>
            <person name="Reynolds H.T."/>
            <person name="Vijayakumar V."/>
            <person name="Gluck-Thaler E."/>
            <person name="Korotkin H.B."/>
            <person name="Matheny P.B."/>
            <person name="Slot J.C."/>
        </authorList>
    </citation>
    <scope>NUCLEOTIDE SEQUENCE [LARGE SCALE GENOMIC DNA]</scope>
    <source>
        <strain evidence="2 3">2631</strain>
    </source>
</reference>
<sequence length="81" mass="9183">MTLCRDVYVKLAKTSHGFSWWMQRYGVYVHAGSSILLSMLYTRLAYIAFIFKPGLRGAYRREAPMGDIGPDGGSTDWFIIA</sequence>
<feature type="transmembrane region" description="Helical" evidence="1">
    <location>
        <begin position="27"/>
        <end position="51"/>
    </location>
</feature>
<keyword evidence="1" id="KW-0812">Transmembrane</keyword>
<accession>A0A409X647</accession>
<name>A0A409X647_PSICY</name>
<organism evidence="2 3">
    <name type="scientific">Psilocybe cyanescens</name>
    <dbReference type="NCBI Taxonomy" id="93625"/>
    <lineage>
        <taxon>Eukaryota</taxon>
        <taxon>Fungi</taxon>
        <taxon>Dikarya</taxon>
        <taxon>Basidiomycota</taxon>
        <taxon>Agaricomycotina</taxon>
        <taxon>Agaricomycetes</taxon>
        <taxon>Agaricomycetidae</taxon>
        <taxon>Agaricales</taxon>
        <taxon>Agaricineae</taxon>
        <taxon>Strophariaceae</taxon>
        <taxon>Psilocybe</taxon>
    </lineage>
</organism>
<evidence type="ECO:0000313" key="3">
    <source>
        <dbReference type="Proteomes" id="UP000283269"/>
    </source>
</evidence>
<evidence type="ECO:0000256" key="1">
    <source>
        <dbReference type="SAM" id="Phobius"/>
    </source>
</evidence>
<dbReference type="InParanoid" id="A0A409X647"/>
<dbReference type="Proteomes" id="UP000283269">
    <property type="component" value="Unassembled WGS sequence"/>
</dbReference>
<protein>
    <submittedName>
        <fullName evidence="2">Uncharacterized protein</fullName>
    </submittedName>
</protein>
<keyword evidence="3" id="KW-1185">Reference proteome</keyword>
<comment type="caution">
    <text evidence="2">The sequence shown here is derived from an EMBL/GenBank/DDBJ whole genome shotgun (WGS) entry which is preliminary data.</text>
</comment>
<proteinExistence type="predicted"/>
<dbReference type="AlphaFoldDB" id="A0A409X647"/>
<evidence type="ECO:0000313" key="2">
    <source>
        <dbReference type="EMBL" id="PPQ86207.1"/>
    </source>
</evidence>
<gene>
    <name evidence="2" type="ORF">CVT25_006912</name>
</gene>
<dbReference type="EMBL" id="NHYD01002537">
    <property type="protein sequence ID" value="PPQ86207.1"/>
    <property type="molecule type" value="Genomic_DNA"/>
</dbReference>